<sequence length="105" mass="10662">MVVRRLLAGAGVGALVAFGALAVPAQAAPVQAAPVAQVAPAALPDVGILSCPNGAPAAAPGFRCLSSYTSNAECVRGVARNIEVTPATEGYCTYYNGRYWGFVNH</sequence>
<protein>
    <submittedName>
        <fullName evidence="1">Uncharacterized protein</fullName>
    </submittedName>
</protein>
<organism evidence="1 2">
    <name type="scientific">Streptomyces tsukubensis (strain DSM 42081 / NBRC 108919 / NRRL 18488 / 9993)</name>
    <dbReference type="NCBI Taxonomy" id="1114943"/>
    <lineage>
        <taxon>Bacteria</taxon>
        <taxon>Bacillati</taxon>
        <taxon>Actinomycetota</taxon>
        <taxon>Actinomycetes</taxon>
        <taxon>Kitasatosporales</taxon>
        <taxon>Streptomycetaceae</taxon>
        <taxon>Streptomyces</taxon>
    </lineage>
</organism>
<reference evidence="1 2" key="1">
    <citation type="journal article" date="2012" name="J. Bacteriol.">
        <title>Draft genome of Streptomyces tsukubaensis NRRL 18488, the producer of the clinically important immunosuppressant tacrolimus (FK506).</title>
        <authorList>
            <person name="Barreiro C."/>
            <person name="Prieto C."/>
            <person name="Sola-Landa A."/>
            <person name="Solera E."/>
            <person name="Martinez-Castro M."/>
            <person name="Perez-Redondo R."/>
            <person name="Garcia-Estrada C."/>
            <person name="Aparicio J.F."/>
            <person name="Fernandez-Martinez L.T."/>
            <person name="Santos-Aberturas J."/>
            <person name="Salehi-Najafabadi Z."/>
            <person name="Rodriguez-Garcia A."/>
            <person name="Tauch A."/>
            <person name="Martin J.F."/>
        </authorList>
    </citation>
    <scope>NUCLEOTIDE SEQUENCE [LARGE SCALE GENOMIC DNA]</scope>
    <source>
        <strain evidence="2">DSM 42081 / NBRC 108919 / NRRL 18488 / 9993</strain>
    </source>
</reference>
<evidence type="ECO:0000313" key="2">
    <source>
        <dbReference type="Proteomes" id="UP000005940"/>
    </source>
</evidence>
<gene>
    <name evidence="1" type="ORF">STSU_027195</name>
</gene>
<keyword evidence="2" id="KW-1185">Reference proteome</keyword>
<dbReference type="Proteomes" id="UP000005940">
    <property type="component" value="Chromosome"/>
</dbReference>
<dbReference type="EMBL" id="CP029159">
    <property type="protein sequence ID" value="QKM70268.1"/>
    <property type="molecule type" value="Genomic_DNA"/>
</dbReference>
<name>I2MWN0_STRT9</name>
<proteinExistence type="predicted"/>
<evidence type="ECO:0000313" key="1">
    <source>
        <dbReference type="EMBL" id="QKM70268.1"/>
    </source>
</evidence>
<accession>I2MWN0</accession>
<dbReference type="RefSeq" id="WP_006349876.1">
    <property type="nucleotide sequence ID" value="NZ_CP029159.1"/>
</dbReference>
<dbReference type="AlphaFoldDB" id="I2MWN0"/>